<keyword evidence="3" id="KW-0378">Hydrolase</keyword>
<dbReference type="GO" id="GO:0070292">
    <property type="term" value="P:N-acylphosphatidylethanolamine metabolic process"/>
    <property type="evidence" value="ECO:0007669"/>
    <property type="project" value="TreeGrafter"/>
</dbReference>
<comment type="similarity">
    <text evidence="1">Belongs to the H-rev107 family.</text>
</comment>
<evidence type="ECO:0000313" key="7">
    <source>
        <dbReference type="Proteomes" id="UP000095280"/>
    </source>
</evidence>
<dbReference type="WBParaSite" id="maker-uti_cns_0046356-snap-gene-0.8-mRNA-1">
    <property type="protein sequence ID" value="maker-uti_cns_0046356-snap-gene-0.8-mRNA-1"/>
    <property type="gene ID" value="maker-uti_cns_0046356-snap-gene-0.8"/>
</dbReference>
<feature type="region of interest" description="Disordered" evidence="5">
    <location>
        <begin position="264"/>
        <end position="285"/>
    </location>
</feature>
<dbReference type="InterPro" id="IPR051496">
    <property type="entry name" value="H-rev107_PLA/AT"/>
</dbReference>
<feature type="region of interest" description="Disordered" evidence="5">
    <location>
        <begin position="176"/>
        <end position="216"/>
    </location>
</feature>
<dbReference type="Gene3D" id="3.90.1720.10">
    <property type="entry name" value="endopeptidase domain like (from Nostoc punctiforme)"/>
    <property type="match status" value="1"/>
</dbReference>
<dbReference type="PANTHER" id="PTHR13943">
    <property type="entry name" value="HRAS-LIKE SUPPRESSOR - RELATED"/>
    <property type="match status" value="1"/>
</dbReference>
<keyword evidence="7" id="KW-1185">Reference proteome</keyword>
<dbReference type="STRING" id="282301.A0A1I8J808"/>
<evidence type="ECO:0000313" key="8">
    <source>
        <dbReference type="WBParaSite" id="maker-uti_cns_0000911-snap-gene-0.20-mRNA-1"/>
    </source>
</evidence>
<dbReference type="PROSITE" id="PS51934">
    <property type="entry name" value="LRAT"/>
    <property type="match status" value="1"/>
</dbReference>
<dbReference type="AlphaFoldDB" id="A0A1I8J808"/>
<evidence type="ECO:0000256" key="4">
    <source>
        <dbReference type="ARBA" id="ARBA00023098"/>
    </source>
</evidence>
<dbReference type="GO" id="GO:0016410">
    <property type="term" value="F:N-acyltransferase activity"/>
    <property type="evidence" value="ECO:0007669"/>
    <property type="project" value="TreeGrafter"/>
</dbReference>
<evidence type="ECO:0000256" key="5">
    <source>
        <dbReference type="SAM" id="MobiDB-lite"/>
    </source>
</evidence>
<dbReference type="WBParaSite" id="maker-uti_cns_0045435-snap-gene-0.11-mRNA-1">
    <property type="protein sequence ID" value="maker-uti_cns_0045435-snap-gene-0.11-mRNA-1"/>
    <property type="gene ID" value="maker-uti_cns_0045435-snap-gene-0.11"/>
</dbReference>
<evidence type="ECO:0000259" key="6">
    <source>
        <dbReference type="PROSITE" id="PS51934"/>
    </source>
</evidence>
<dbReference type="WBParaSite" id="maker-uti_cns_0000911-snap-gene-0.20-mRNA-1">
    <property type="protein sequence ID" value="maker-uti_cns_0000911-snap-gene-0.20-mRNA-1"/>
    <property type="gene ID" value="maker-uti_cns_0000911-snap-gene-0.20"/>
</dbReference>
<evidence type="ECO:0000256" key="1">
    <source>
        <dbReference type="ARBA" id="ARBA00007824"/>
    </source>
</evidence>
<reference evidence="8 9" key="1">
    <citation type="submission" date="2016-11" db="UniProtKB">
        <authorList>
            <consortium name="WormBaseParasite"/>
        </authorList>
    </citation>
    <scope>IDENTIFICATION</scope>
</reference>
<accession>A0A1I8J808</accession>
<dbReference type="GO" id="GO:0004623">
    <property type="term" value="F:phospholipase A2 activity"/>
    <property type="evidence" value="ECO:0007669"/>
    <property type="project" value="TreeGrafter"/>
</dbReference>
<proteinExistence type="inferred from homology"/>
<evidence type="ECO:0000313" key="9">
    <source>
        <dbReference type="WBParaSite" id="maker-uti_cns_0045435-snap-gene-0.11-mRNA-1"/>
    </source>
</evidence>
<evidence type="ECO:0000256" key="2">
    <source>
        <dbReference type="ARBA" id="ARBA00022679"/>
    </source>
</evidence>
<feature type="compositionally biased region" description="Polar residues" evidence="5">
    <location>
        <begin position="276"/>
        <end position="285"/>
    </location>
</feature>
<dbReference type="OrthoDB" id="6132700at2759"/>
<protein>
    <submittedName>
        <fullName evidence="8 9">LRAT domain-containing protein</fullName>
    </submittedName>
</protein>
<dbReference type="Pfam" id="PF04970">
    <property type="entry name" value="LRAT"/>
    <property type="match status" value="1"/>
</dbReference>
<evidence type="ECO:0000256" key="3">
    <source>
        <dbReference type="ARBA" id="ARBA00022801"/>
    </source>
</evidence>
<feature type="compositionally biased region" description="Polar residues" evidence="5">
    <location>
        <begin position="176"/>
        <end position="188"/>
    </location>
</feature>
<sequence>MSVFKCVTWTTRLDKIMDTVQPGDQVCFHRGLFIHHAVYVGRGRAIHHHLGERSGEVIETTLEYLAKNDLMKVLKVVDTPFSPAEIIERARSQLGPLPYSLHGGNCEHFTTWVYYGVRLSKQIINLGPYQRRLLQVVKHTTPKEADSDSHQQSPVTRCSTEVSCAATSSNAEESTCSASQSDVVTNADNPAAGDKVDDDDKFTFKPPRPPKYRPAKNGAQLALKHTRSFLKVLTVQALVRLAAVPLHRCGLQADNLRRIGRQLKGKKERRNEATKTNDNANVAAA</sequence>
<keyword evidence="2" id="KW-0808">Transferase</keyword>
<keyword evidence="4" id="KW-0443">Lipid metabolism</keyword>
<feature type="domain" description="LRAT" evidence="6">
    <location>
        <begin position="25"/>
        <end position="122"/>
    </location>
</feature>
<name>A0A1I8J808_9PLAT</name>
<organism evidence="7 10">
    <name type="scientific">Macrostomum lignano</name>
    <dbReference type="NCBI Taxonomy" id="282301"/>
    <lineage>
        <taxon>Eukaryota</taxon>
        <taxon>Metazoa</taxon>
        <taxon>Spiralia</taxon>
        <taxon>Lophotrochozoa</taxon>
        <taxon>Platyhelminthes</taxon>
        <taxon>Rhabditophora</taxon>
        <taxon>Macrostomorpha</taxon>
        <taxon>Macrostomida</taxon>
        <taxon>Macrostomidae</taxon>
        <taxon>Macrostomum</taxon>
    </lineage>
</organism>
<dbReference type="GO" id="GO:0008970">
    <property type="term" value="F:phospholipase A1 activity"/>
    <property type="evidence" value="ECO:0007669"/>
    <property type="project" value="TreeGrafter"/>
</dbReference>
<dbReference type="InterPro" id="IPR007053">
    <property type="entry name" value="LRAT_dom"/>
</dbReference>
<dbReference type="PANTHER" id="PTHR13943:SF77">
    <property type="entry name" value="LRAT DOMAIN-CONTAINING PROTEIN"/>
    <property type="match status" value="1"/>
</dbReference>
<dbReference type="Proteomes" id="UP000095280">
    <property type="component" value="Unplaced"/>
</dbReference>
<dbReference type="GO" id="GO:0005737">
    <property type="term" value="C:cytoplasm"/>
    <property type="evidence" value="ECO:0007669"/>
    <property type="project" value="TreeGrafter"/>
</dbReference>
<evidence type="ECO:0000313" key="10">
    <source>
        <dbReference type="WBParaSite" id="maker-uti_cns_0046356-snap-gene-0.8-mRNA-1"/>
    </source>
</evidence>